<dbReference type="Proteomes" id="UP000029870">
    <property type="component" value="Unassembled WGS sequence"/>
</dbReference>
<evidence type="ECO:0000256" key="3">
    <source>
        <dbReference type="SAM" id="MobiDB-lite"/>
    </source>
</evidence>
<comment type="function">
    <text evidence="2">Responsible for synthesis of pseudouridine from uracil-13 in transfer RNAs.</text>
</comment>
<comment type="catalytic activity">
    <reaction evidence="2">
        <text>uridine(13) in tRNA = pseudouridine(13) in tRNA</text>
        <dbReference type="Rhea" id="RHEA:42540"/>
        <dbReference type="Rhea" id="RHEA-COMP:10105"/>
        <dbReference type="Rhea" id="RHEA-COMP:10106"/>
        <dbReference type="ChEBI" id="CHEBI:65314"/>
        <dbReference type="ChEBI" id="CHEBI:65315"/>
        <dbReference type="EC" id="5.4.99.27"/>
    </reaction>
</comment>
<dbReference type="NCBIfam" id="TIGR00094">
    <property type="entry name" value="tRNA_TruD_broad"/>
    <property type="match status" value="1"/>
</dbReference>
<name>A0A6D2CAP2_9HELI</name>
<dbReference type="PROSITE" id="PS01268">
    <property type="entry name" value="UPF0024"/>
    <property type="match status" value="1"/>
</dbReference>
<dbReference type="EC" id="5.4.99.27" evidence="2"/>
<proteinExistence type="inferred from homology"/>
<dbReference type="GO" id="GO:0005829">
    <property type="term" value="C:cytosol"/>
    <property type="evidence" value="ECO:0007669"/>
    <property type="project" value="TreeGrafter"/>
</dbReference>
<evidence type="ECO:0000313" key="4">
    <source>
        <dbReference type="EMBL" id="TLE05135.1"/>
    </source>
</evidence>
<evidence type="ECO:0000256" key="1">
    <source>
        <dbReference type="ARBA" id="ARBA00022694"/>
    </source>
</evidence>
<dbReference type="GO" id="GO:0160150">
    <property type="term" value="F:tRNA pseudouridine(13) synthase activity"/>
    <property type="evidence" value="ECO:0007669"/>
    <property type="project" value="UniProtKB-EC"/>
</dbReference>
<evidence type="ECO:0000256" key="2">
    <source>
        <dbReference type="HAMAP-Rule" id="MF_01082"/>
    </source>
</evidence>
<dbReference type="GeneID" id="60657664"/>
<organism evidence="4 5">
    <name type="scientific">Helicobacter bilis</name>
    <dbReference type="NCBI Taxonomy" id="37372"/>
    <lineage>
        <taxon>Bacteria</taxon>
        <taxon>Pseudomonadati</taxon>
        <taxon>Campylobacterota</taxon>
        <taxon>Epsilonproteobacteria</taxon>
        <taxon>Campylobacterales</taxon>
        <taxon>Helicobacteraceae</taxon>
        <taxon>Helicobacter</taxon>
    </lineage>
</organism>
<keyword evidence="2 4" id="KW-0413">Isomerase</keyword>
<dbReference type="PANTHER" id="PTHR47811:SF1">
    <property type="entry name" value="TRNA PSEUDOURIDINE SYNTHASE D"/>
    <property type="match status" value="1"/>
</dbReference>
<dbReference type="RefSeq" id="WP_004083955.1">
    <property type="nucleotide sequence ID" value="NZ_JAERIZ010000006.1"/>
</dbReference>
<feature type="region of interest" description="Disordered" evidence="3">
    <location>
        <begin position="393"/>
        <end position="413"/>
    </location>
</feature>
<evidence type="ECO:0000313" key="5">
    <source>
        <dbReference type="Proteomes" id="UP000029870"/>
    </source>
</evidence>
<dbReference type="GO" id="GO:0031119">
    <property type="term" value="P:tRNA pseudouridine synthesis"/>
    <property type="evidence" value="ECO:0007669"/>
    <property type="project" value="UniProtKB-UniRule"/>
</dbReference>
<gene>
    <name evidence="2 4" type="primary">truD</name>
    <name evidence="4" type="ORF">LS77_004520</name>
</gene>
<dbReference type="PANTHER" id="PTHR47811">
    <property type="entry name" value="TRNA PSEUDOURIDINE SYNTHASE D"/>
    <property type="match status" value="1"/>
</dbReference>
<dbReference type="HAMAP" id="MF_01082">
    <property type="entry name" value="TruD"/>
    <property type="match status" value="1"/>
</dbReference>
<sequence length="488" mass="56543">MSNTKPNDEILTLLEQYATQKRFYGKSYPKIPFVFSHNERDFIVEEIPLYPFSNTGEHRILKVRKKNISTLECVNLIAQALHIKERDIGYAGLKDKHALTYQHISVPNKAFKAYENNLHKIDQIKILESYLHGNKIKIGHLQGNKFFIRLKKVTPQSFERLKEEAHLAQKQGFPNFFGYQRFGNFGDNYMQALQIKKPPNKQNPLEQLLISSLQSVCFNLWLEERLKISNIMQSFSLKDSIQALSSMYNITMDREIFEILHSQALPLTPLIGDVCMHYPHGKFFYFGDKRLNDSQEINYAKTILNDTERLKNGDISITGLLSGMDCKKILESHLFECDYEFKGQNKIREINLNSVDFKQNIESKNCHVERSKTPNTLESRIDFLPTAQNDKISESKQNLKSHTTQNLESKSNHHKIRLAKQDACRIEKNFAYPIMANGARRYAWVYPSDLSIKYNAEKAQVEIAFTLPSGAYATSFLSYIKNGDVREF</sequence>
<dbReference type="InterPro" id="IPR001656">
    <property type="entry name" value="PsdUridine_synth_TruD"/>
</dbReference>
<dbReference type="SUPFAM" id="SSF55120">
    <property type="entry name" value="Pseudouridine synthase"/>
    <property type="match status" value="1"/>
</dbReference>
<comment type="caution">
    <text evidence="4">The sequence shown here is derived from an EMBL/GenBank/DDBJ whole genome shotgun (WGS) entry which is preliminary data.</text>
</comment>
<dbReference type="InterPro" id="IPR020119">
    <property type="entry name" value="PsdUridine_synth_TruD_CS"/>
</dbReference>
<feature type="active site" description="Nucleophile" evidence="2">
    <location>
        <position position="95"/>
    </location>
</feature>
<protein>
    <recommendedName>
        <fullName evidence="2">tRNA pseudouridine synthase D</fullName>
        <ecNumber evidence="2">5.4.99.27</ecNumber>
    </recommendedName>
    <alternativeName>
        <fullName evidence="2">tRNA pseudouridine(13) synthase</fullName>
    </alternativeName>
    <alternativeName>
        <fullName evidence="2">tRNA pseudouridylate synthase D</fullName>
    </alternativeName>
    <alternativeName>
        <fullName evidence="2">tRNA-uridine isomerase D</fullName>
    </alternativeName>
</protein>
<keyword evidence="1 2" id="KW-0819">tRNA processing</keyword>
<dbReference type="GO" id="GO:0003723">
    <property type="term" value="F:RNA binding"/>
    <property type="evidence" value="ECO:0007669"/>
    <property type="project" value="InterPro"/>
</dbReference>
<dbReference type="InterPro" id="IPR020103">
    <property type="entry name" value="PsdUridine_synth_cat_dom_sf"/>
</dbReference>
<dbReference type="Pfam" id="PF01142">
    <property type="entry name" value="TruD"/>
    <property type="match status" value="1"/>
</dbReference>
<dbReference type="PIRSF" id="PIRSF037016">
    <property type="entry name" value="Pseudouridin_synth_euk_prd"/>
    <property type="match status" value="1"/>
</dbReference>
<feature type="compositionally biased region" description="Polar residues" evidence="3">
    <location>
        <begin position="393"/>
        <end position="409"/>
    </location>
</feature>
<dbReference type="EMBL" id="JRPH02000010">
    <property type="protein sequence ID" value="TLE05135.1"/>
    <property type="molecule type" value="Genomic_DNA"/>
</dbReference>
<comment type="similarity">
    <text evidence="2">Belongs to the pseudouridine synthase TruD family.</text>
</comment>
<dbReference type="Gene3D" id="3.30.2350.20">
    <property type="entry name" value="TruD, catalytic domain"/>
    <property type="match status" value="2"/>
</dbReference>
<dbReference type="InterPro" id="IPR050170">
    <property type="entry name" value="TruD_pseudoU_synthase"/>
</dbReference>
<dbReference type="InterPro" id="IPR042214">
    <property type="entry name" value="TruD_catalytic"/>
</dbReference>
<reference evidence="4 5" key="1">
    <citation type="journal article" date="2014" name="Genome Announc.">
        <title>Draft genome sequences of eight enterohepatic helicobacter species isolated from both laboratory and wild rodents.</title>
        <authorList>
            <person name="Sheh A."/>
            <person name="Shen Z."/>
            <person name="Fox J.G."/>
        </authorList>
    </citation>
    <scope>NUCLEOTIDE SEQUENCE [LARGE SCALE GENOMIC DNA]</scope>
    <source>
        <strain evidence="4 5">Missouri</strain>
    </source>
</reference>
<accession>A0A6D2CAP2</accession>
<dbReference type="AlphaFoldDB" id="A0A6D2CAP2"/>